<evidence type="ECO:0000313" key="3">
    <source>
        <dbReference type="EMBL" id="MEI4550293.1"/>
    </source>
</evidence>
<feature type="coiled-coil region" evidence="2">
    <location>
        <begin position="129"/>
        <end position="188"/>
    </location>
</feature>
<dbReference type="InterPro" id="IPR007157">
    <property type="entry name" value="PspA_VIPP1"/>
</dbReference>
<feature type="coiled-coil region" evidence="2">
    <location>
        <begin position="33"/>
        <end position="92"/>
    </location>
</feature>
<evidence type="ECO:0000313" key="4">
    <source>
        <dbReference type="Proteomes" id="UP001382455"/>
    </source>
</evidence>
<name>A0ABU8ETK7_9GAMM</name>
<dbReference type="Pfam" id="PF04012">
    <property type="entry name" value="PspA_IM30"/>
    <property type="match status" value="1"/>
</dbReference>
<dbReference type="RefSeq" id="WP_336435536.1">
    <property type="nucleotide sequence ID" value="NZ_JBAWKS010000001.1"/>
</dbReference>
<proteinExistence type="inferred from homology"/>
<dbReference type="Proteomes" id="UP001382455">
    <property type="component" value="Unassembled WGS sequence"/>
</dbReference>
<sequence>MGIFTRLTDIIQANVSAALDRAEDPEKLVRLMVQEMEEALVELRTTSASLIAEKKTLQRKLTKQQSSADYWHAQAEKALQKEREDLAKAALAEKQKANKEIDAIQPEIDRIDEVLSKVAQDSNSLHQKLTQAKGKLKEYQIRSQSAEVRVKAKSQLHSEQIDRALERFNEIEYKVDRIEAQIESYEVTQSSNLKTQFDELEKDDALDEELAALKAQVAKKAA</sequence>
<dbReference type="PANTHER" id="PTHR31088:SF6">
    <property type="entry name" value="PHAGE SHOCK PROTEIN A"/>
    <property type="match status" value="1"/>
</dbReference>
<keyword evidence="2" id="KW-0175">Coiled coil</keyword>
<dbReference type="PANTHER" id="PTHR31088">
    <property type="entry name" value="MEMBRANE-ASSOCIATED PROTEIN VIPP1, CHLOROPLASTIC"/>
    <property type="match status" value="1"/>
</dbReference>
<accession>A0ABU8ETK7</accession>
<comment type="similarity">
    <text evidence="1">Belongs to the PspA/Vipp/IM30 family.</text>
</comment>
<evidence type="ECO:0000256" key="1">
    <source>
        <dbReference type="ARBA" id="ARBA00043985"/>
    </source>
</evidence>
<reference evidence="3 4" key="1">
    <citation type="submission" date="2023-12" db="EMBL/GenBank/DDBJ databases">
        <title>Friends and Foes: Symbiotic and Algicidal bacterial influence on Karenia brevis blooms.</title>
        <authorList>
            <person name="Fei C."/>
            <person name="Mohamed A.R."/>
            <person name="Booker A."/>
            <person name="Arshad M."/>
            <person name="Klass S."/>
            <person name="Ahn S."/>
            <person name="Gilbert P.M."/>
            <person name="Heil C.A."/>
            <person name="Martinez J.M."/>
            <person name="Amin S.A."/>
        </authorList>
    </citation>
    <scope>NUCLEOTIDE SEQUENCE [LARGE SCALE GENOMIC DNA]</scope>
    <source>
        <strain evidence="3 4">CE15</strain>
    </source>
</reference>
<dbReference type="NCBIfam" id="TIGR02977">
    <property type="entry name" value="phageshock_pspA"/>
    <property type="match status" value="1"/>
</dbReference>
<gene>
    <name evidence="3" type="primary">pspA</name>
    <name evidence="3" type="ORF">WAE96_11505</name>
</gene>
<dbReference type="InterPro" id="IPR014319">
    <property type="entry name" value="Phageshock_PspA"/>
</dbReference>
<dbReference type="EMBL" id="JBAWKS010000001">
    <property type="protein sequence ID" value="MEI4550293.1"/>
    <property type="molecule type" value="Genomic_DNA"/>
</dbReference>
<protein>
    <submittedName>
        <fullName evidence="3">Phage shock protein PspA</fullName>
    </submittedName>
</protein>
<evidence type="ECO:0000256" key="2">
    <source>
        <dbReference type="SAM" id="Coils"/>
    </source>
</evidence>
<organism evidence="3 4">
    <name type="scientific">Pseudoalteromonas spongiae</name>
    <dbReference type="NCBI Taxonomy" id="298657"/>
    <lineage>
        <taxon>Bacteria</taxon>
        <taxon>Pseudomonadati</taxon>
        <taxon>Pseudomonadota</taxon>
        <taxon>Gammaproteobacteria</taxon>
        <taxon>Alteromonadales</taxon>
        <taxon>Pseudoalteromonadaceae</taxon>
        <taxon>Pseudoalteromonas</taxon>
    </lineage>
</organism>
<keyword evidence="4" id="KW-1185">Reference proteome</keyword>
<comment type="caution">
    <text evidence="3">The sequence shown here is derived from an EMBL/GenBank/DDBJ whole genome shotgun (WGS) entry which is preliminary data.</text>
</comment>